<dbReference type="InterPro" id="IPR002123">
    <property type="entry name" value="Plipid/glycerol_acylTrfase"/>
</dbReference>
<dbReference type="GO" id="GO:0006629">
    <property type="term" value="P:lipid metabolic process"/>
    <property type="evidence" value="ECO:0007669"/>
    <property type="project" value="UniProtKB-KW"/>
</dbReference>
<protein>
    <recommendedName>
        <fullName evidence="11">Phospholipid/glycerol acyltransferase domain-containing protein</fullName>
    </recommendedName>
</protein>
<gene>
    <name evidence="12" type="ORF">BG015_003413</name>
</gene>
<evidence type="ECO:0000256" key="1">
    <source>
        <dbReference type="ARBA" id="ARBA00004370"/>
    </source>
</evidence>
<dbReference type="EMBL" id="JAAAUQ010000175">
    <property type="protein sequence ID" value="KAF9153436.1"/>
    <property type="molecule type" value="Genomic_DNA"/>
</dbReference>
<keyword evidence="8" id="KW-0012">Acyltransferase</keyword>
<evidence type="ECO:0000256" key="2">
    <source>
        <dbReference type="ARBA" id="ARBA00008655"/>
    </source>
</evidence>
<sequence length="407" mass="44965">MPSIGFCSALPSLFVRTTPATINTHCRHGEILALEGKSIPANADHSPIQKVFTAVLMIVKPLTGVLKLILVGILSLAFVLFETMGLLFKPIAPLHKLYHRFISAIFIRAILVLLGFFWIKNETVTLRRGRSGAGSRAQVPSRRATPSGELIVSNWSSYIDILYLAFRYDPVFTQMYSTTLTVRQITLWEALRQAGSYPELSPPEGVKTFSLLDFVKDMHKSGSGPVVIFPEGTTTNNRAILKFVPIFKGWSVPETSIEIRIMALKYDYQKFAPTFTVGLDNSYRFGHLFRTCAQFYNTLSVKTLTQDESPSNAHFSAIEGLSSTPSGAAIGVVEPVEEDSLGSVMINLMGRMTRFRKLGLNVKDKADFLDYFILRNNGISSSTAKKAASVGQKSLPATQGSSRSKRH</sequence>
<evidence type="ECO:0000313" key="13">
    <source>
        <dbReference type="Proteomes" id="UP000748756"/>
    </source>
</evidence>
<keyword evidence="3" id="KW-0808">Transferase</keyword>
<accession>A0A9P5S539</accession>
<evidence type="ECO:0000256" key="9">
    <source>
        <dbReference type="SAM" id="MobiDB-lite"/>
    </source>
</evidence>
<evidence type="ECO:0000256" key="5">
    <source>
        <dbReference type="ARBA" id="ARBA00022989"/>
    </source>
</evidence>
<dbReference type="Pfam" id="PF01553">
    <property type="entry name" value="Acyltransferase"/>
    <property type="match status" value="1"/>
</dbReference>
<dbReference type="AlphaFoldDB" id="A0A9P5S539"/>
<name>A0A9P5S539_9FUNG</name>
<dbReference type="SUPFAM" id="SSF69593">
    <property type="entry name" value="Glycerol-3-phosphate (1)-acyltransferase"/>
    <property type="match status" value="1"/>
</dbReference>
<feature type="region of interest" description="Disordered" evidence="9">
    <location>
        <begin position="383"/>
        <end position="407"/>
    </location>
</feature>
<evidence type="ECO:0000256" key="8">
    <source>
        <dbReference type="ARBA" id="ARBA00023315"/>
    </source>
</evidence>
<dbReference type="GO" id="GO:0016746">
    <property type="term" value="F:acyltransferase activity"/>
    <property type="evidence" value="ECO:0007669"/>
    <property type="project" value="UniProtKB-KW"/>
</dbReference>
<evidence type="ECO:0000256" key="3">
    <source>
        <dbReference type="ARBA" id="ARBA00022679"/>
    </source>
</evidence>
<evidence type="ECO:0000256" key="6">
    <source>
        <dbReference type="ARBA" id="ARBA00023098"/>
    </source>
</evidence>
<keyword evidence="7 10" id="KW-0472">Membrane</keyword>
<keyword evidence="13" id="KW-1185">Reference proteome</keyword>
<keyword evidence="4 10" id="KW-0812">Transmembrane</keyword>
<comment type="similarity">
    <text evidence="2">Belongs to the 1-acyl-sn-glycerol-3-phosphate acyltransferase family.</text>
</comment>
<evidence type="ECO:0000256" key="4">
    <source>
        <dbReference type="ARBA" id="ARBA00022692"/>
    </source>
</evidence>
<dbReference type="PANTHER" id="PTHR23063:SF60">
    <property type="entry name" value="LYSOPHOSPHATIDIC ACID:OLEOYL-COA ACYLTRANSFERASE 1"/>
    <property type="match status" value="1"/>
</dbReference>
<reference evidence="12" key="1">
    <citation type="journal article" date="2020" name="Fungal Divers.">
        <title>Resolving the Mortierellaceae phylogeny through synthesis of multi-gene phylogenetics and phylogenomics.</title>
        <authorList>
            <person name="Vandepol N."/>
            <person name="Liber J."/>
            <person name="Desiro A."/>
            <person name="Na H."/>
            <person name="Kennedy M."/>
            <person name="Barry K."/>
            <person name="Grigoriev I.V."/>
            <person name="Miller A.N."/>
            <person name="O'Donnell K."/>
            <person name="Stajich J.E."/>
            <person name="Bonito G."/>
        </authorList>
    </citation>
    <scope>NUCLEOTIDE SEQUENCE</scope>
    <source>
        <strain evidence="12">NRRL 6426</strain>
    </source>
</reference>
<dbReference type="OrthoDB" id="272512at2759"/>
<comment type="caution">
    <text evidence="12">The sequence shown here is derived from an EMBL/GenBank/DDBJ whole genome shotgun (WGS) entry which is preliminary data.</text>
</comment>
<feature type="domain" description="Phospholipid/glycerol acyltransferase" evidence="11">
    <location>
        <begin position="148"/>
        <end position="243"/>
    </location>
</feature>
<evidence type="ECO:0000313" key="12">
    <source>
        <dbReference type="EMBL" id="KAF9153436.1"/>
    </source>
</evidence>
<comment type="subcellular location">
    <subcellularLocation>
        <location evidence="1">Membrane</location>
    </subcellularLocation>
</comment>
<feature type="transmembrane region" description="Helical" evidence="10">
    <location>
        <begin position="65"/>
        <end position="88"/>
    </location>
</feature>
<dbReference type="Proteomes" id="UP000748756">
    <property type="component" value="Unassembled WGS sequence"/>
</dbReference>
<feature type="transmembrane region" description="Helical" evidence="10">
    <location>
        <begin position="100"/>
        <end position="119"/>
    </location>
</feature>
<keyword evidence="6" id="KW-0443">Lipid metabolism</keyword>
<evidence type="ECO:0000259" key="11">
    <source>
        <dbReference type="Pfam" id="PF01553"/>
    </source>
</evidence>
<dbReference type="PANTHER" id="PTHR23063">
    <property type="entry name" value="PHOSPHOLIPID ACYLTRANSFERASE"/>
    <property type="match status" value="1"/>
</dbReference>
<evidence type="ECO:0000256" key="10">
    <source>
        <dbReference type="SAM" id="Phobius"/>
    </source>
</evidence>
<evidence type="ECO:0000256" key="7">
    <source>
        <dbReference type="ARBA" id="ARBA00023136"/>
    </source>
</evidence>
<feature type="compositionally biased region" description="Polar residues" evidence="9">
    <location>
        <begin position="391"/>
        <end position="407"/>
    </location>
</feature>
<dbReference type="GO" id="GO:0016020">
    <property type="term" value="C:membrane"/>
    <property type="evidence" value="ECO:0007669"/>
    <property type="project" value="UniProtKB-SubCell"/>
</dbReference>
<organism evidence="12 13">
    <name type="scientific">Linnemannia schmuckeri</name>
    <dbReference type="NCBI Taxonomy" id="64567"/>
    <lineage>
        <taxon>Eukaryota</taxon>
        <taxon>Fungi</taxon>
        <taxon>Fungi incertae sedis</taxon>
        <taxon>Mucoromycota</taxon>
        <taxon>Mortierellomycotina</taxon>
        <taxon>Mortierellomycetes</taxon>
        <taxon>Mortierellales</taxon>
        <taxon>Mortierellaceae</taxon>
        <taxon>Linnemannia</taxon>
    </lineage>
</organism>
<proteinExistence type="inferred from homology"/>
<keyword evidence="5 10" id="KW-1133">Transmembrane helix</keyword>